<evidence type="ECO:0000259" key="14">
    <source>
        <dbReference type="Pfam" id="PF09405"/>
    </source>
</evidence>
<gene>
    <name evidence="15" type="ORF">MCOR_57087</name>
</gene>
<evidence type="ECO:0000313" key="15">
    <source>
        <dbReference type="EMBL" id="CAC5425245.1"/>
    </source>
</evidence>
<dbReference type="GO" id="GO:0008380">
    <property type="term" value="P:RNA splicing"/>
    <property type="evidence" value="ECO:0007669"/>
    <property type="project" value="UniProtKB-KW"/>
</dbReference>
<dbReference type="EMBL" id="CACVKT020010229">
    <property type="protein sequence ID" value="CAC5425245.1"/>
    <property type="molecule type" value="Genomic_DNA"/>
</dbReference>
<dbReference type="AlphaFoldDB" id="A0A6J8F0C9"/>
<reference evidence="15 16" key="1">
    <citation type="submission" date="2020-06" db="EMBL/GenBank/DDBJ databases">
        <authorList>
            <person name="Li R."/>
            <person name="Bekaert M."/>
        </authorList>
    </citation>
    <scope>NUCLEOTIDE SEQUENCE [LARGE SCALE GENOMIC DNA]</scope>
    <source>
        <strain evidence="16">wild</strain>
    </source>
</reference>
<feature type="compositionally biased region" description="Low complexity" evidence="13">
    <location>
        <begin position="501"/>
        <end position="510"/>
    </location>
</feature>
<evidence type="ECO:0000256" key="8">
    <source>
        <dbReference type="ARBA" id="ARBA00022845"/>
    </source>
</evidence>
<protein>
    <recommendedName>
        <fullName evidence="14">Btz domain-containing protein</fullName>
    </recommendedName>
</protein>
<evidence type="ECO:0000256" key="9">
    <source>
        <dbReference type="ARBA" id="ARBA00022884"/>
    </source>
</evidence>
<feature type="region of interest" description="Disordered" evidence="13">
    <location>
        <begin position="337"/>
        <end position="553"/>
    </location>
</feature>
<evidence type="ECO:0000256" key="12">
    <source>
        <dbReference type="ARBA" id="ARBA00023242"/>
    </source>
</evidence>
<feature type="compositionally biased region" description="Basic and acidic residues" evidence="13">
    <location>
        <begin position="469"/>
        <end position="478"/>
    </location>
</feature>
<evidence type="ECO:0000256" key="7">
    <source>
        <dbReference type="ARBA" id="ARBA00022816"/>
    </source>
</evidence>
<feature type="compositionally biased region" description="Basic residues" evidence="13">
    <location>
        <begin position="90"/>
        <end position="103"/>
    </location>
</feature>
<keyword evidence="6" id="KW-0507">mRNA processing</keyword>
<sequence length="553" mass="65281">MPSPRRRSRDRRSRSRSPRRRPPPRRSRSRSPRRRPPPRHSRSRSRSPRRLSPRRSRTHSPARRPIRRSRSRNRSFSPRRRGSPLPRIRPPVRRSPSPRRRPLGPRSLSPRSRPLRRRSPKRTSSGQGYSQLEKDRRRQSPHSSTDFRGRRSESPAVLSPRNASHHDPRERSVSPPPKKAAPAKIRHKTDFISGIIVATPIRRQLLSDRFETDEQKQQGGIAIEDNIVIAIQRGPHAINASPVEINREFDSNNVVVHRRKEEGKKSIFDREEIKIFGFDNILDENVYEEKRIISVVPSVSQSSSKRRHSPEVIRKFKHGPEIKLNFRPDPKYESLVKEEDHDRIKRVEKNPNDLRHSLSKRKQDEGLSFDARKKIEAKRKSTDGSRKDSNRVFDRIGGRQRERRKDGSREKRPERPNVTSGRDRDSKRPEGEKQDREQRLPDFKNRPDKFRYEEWKENPEMIPRNPSYFEHDNREGQRGFRGRGRSFRGRPPPRGRGRGFRGSSRGFSSSRDNRDSRDTRDSYKERESTWKHDLFDKMKDEDEKEKPSSTTEN</sequence>
<evidence type="ECO:0000256" key="5">
    <source>
        <dbReference type="ARBA" id="ARBA00022490"/>
    </source>
</evidence>
<keyword evidence="10" id="KW-0866">Nonsense-mediated mRNA decay</keyword>
<keyword evidence="9" id="KW-0694">RNA-binding</keyword>
<name>A0A6J8F0C9_MYTCO</name>
<comment type="subcellular location">
    <subcellularLocation>
        <location evidence="2">Cytoplasm</location>
    </subcellularLocation>
    <subcellularLocation>
        <location evidence="1">Nucleus</location>
    </subcellularLocation>
</comment>
<dbReference type="OrthoDB" id="6124571at2759"/>
<keyword evidence="7" id="KW-0509">mRNA transport</keyword>
<dbReference type="InterPro" id="IPR018545">
    <property type="entry name" value="Btz_dom"/>
</dbReference>
<comment type="similarity">
    <text evidence="3">Belongs to the CASC3 family.</text>
</comment>
<evidence type="ECO:0000256" key="3">
    <source>
        <dbReference type="ARBA" id="ARBA00009548"/>
    </source>
</evidence>
<dbReference type="GO" id="GO:0006417">
    <property type="term" value="P:regulation of translation"/>
    <property type="evidence" value="ECO:0007669"/>
    <property type="project" value="UniProtKB-KW"/>
</dbReference>
<dbReference type="GO" id="GO:0006397">
    <property type="term" value="P:mRNA processing"/>
    <property type="evidence" value="ECO:0007669"/>
    <property type="project" value="UniProtKB-KW"/>
</dbReference>
<keyword evidence="12" id="KW-0539">Nucleus</keyword>
<evidence type="ECO:0000256" key="13">
    <source>
        <dbReference type="SAM" id="MobiDB-lite"/>
    </source>
</evidence>
<evidence type="ECO:0000313" key="16">
    <source>
        <dbReference type="Proteomes" id="UP000507470"/>
    </source>
</evidence>
<dbReference type="GO" id="GO:0035145">
    <property type="term" value="C:exon-exon junction complex"/>
    <property type="evidence" value="ECO:0007669"/>
    <property type="project" value="InterPro"/>
</dbReference>
<feature type="compositionally biased region" description="Basic residues" evidence="13">
    <location>
        <begin position="480"/>
        <end position="499"/>
    </location>
</feature>
<dbReference type="GO" id="GO:0051028">
    <property type="term" value="P:mRNA transport"/>
    <property type="evidence" value="ECO:0007669"/>
    <property type="project" value="UniProtKB-KW"/>
</dbReference>
<accession>A0A6J8F0C9</accession>
<evidence type="ECO:0000256" key="11">
    <source>
        <dbReference type="ARBA" id="ARBA00023187"/>
    </source>
</evidence>
<evidence type="ECO:0000256" key="4">
    <source>
        <dbReference type="ARBA" id="ARBA00022448"/>
    </source>
</evidence>
<feature type="compositionally biased region" description="Basic residues" evidence="13">
    <location>
        <begin position="1"/>
        <end position="82"/>
    </location>
</feature>
<keyword evidence="11" id="KW-0508">mRNA splicing</keyword>
<dbReference type="GO" id="GO:0000184">
    <property type="term" value="P:nuclear-transcribed mRNA catabolic process, nonsense-mediated decay"/>
    <property type="evidence" value="ECO:0007669"/>
    <property type="project" value="UniProtKB-KW"/>
</dbReference>
<dbReference type="Proteomes" id="UP000507470">
    <property type="component" value="Unassembled WGS sequence"/>
</dbReference>
<evidence type="ECO:0000256" key="1">
    <source>
        <dbReference type="ARBA" id="ARBA00004123"/>
    </source>
</evidence>
<feature type="region of interest" description="Disordered" evidence="13">
    <location>
        <begin position="1"/>
        <end position="186"/>
    </location>
</feature>
<evidence type="ECO:0000256" key="10">
    <source>
        <dbReference type="ARBA" id="ARBA00023161"/>
    </source>
</evidence>
<keyword evidence="8" id="KW-0810">Translation regulation</keyword>
<feature type="domain" description="Btz" evidence="14">
    <location>
        <begin position="428"/>
        <end position="549"/>
    </location>
</feature>
<proteinExistence type="inferred from homology"/>
<dbReference type="GO" id="GO:0005737">
    <property type="term" value="C:cytoplasm"/>
    <property type="evidence" value="ECO:0007669"/>
    <property type="project" value="UniProtKB-SubCell"/>
</dbReference>
<keyword evidence="4" id="KW-0813">Transport</keyword>
<feature type="compositionally biased region" description="Basic and acidic residues" evidence="13">
    <location>
        <begin position="337"/>
        <end position="459"/>
    </location>
</feature>
<evidence type="ECO:0000256" key="2">
    <source>
        <dbReference type="ARBA" id="ARBA00004496"/>
    </source>
</evidence>
<organism evidence="15 16">
    <name type="scientific">Mytilus coruscus</name>
    <name type="common">Sea mussel</name>
    <dbReference type="NCBI Taxonomy" id="42192"/>
    <lineage>
        <taxon>Eukaryota</taxon>
        <taxon>Metazoa</taxon>
        <taxon>Spiralia</taxon>
        <taxon>Lophotrochozoa</taxon>
        <taxon>Mollusca</taxon>
        <taxon>Bivalvia</taxon>
        <taxon>Autobranchia</taxon>
        <taxon>Pteriomorphia</taxon>
        <taxon>Mytilida</taxon>
        <taxon>Mytiloidea</taxon>
        <taxon>Mytilidae</taxon>
        <taxon>Mytilinae</taxon>
        <taxon>Mytilus</taxon>
    </lineage>
</organism>
<dbReference type="Pfam" id="PF09405">
    <property type="entry name" value="Btz"/>
    <property type="match status" value="1"/>
</dbReference>
<keyword evidence="16" id="KW-1185">Reference proteome</keyword>
<dbReference type="GO" id="GO:0003729">
    <property type="term" value="F:mRNA binding"/>
    <property type="evidence" value="ECO:0007669"/>
    <property type="project" value="InterPro"/>
</dbReference>
<feature type="compositionally biased region" description="Basic and acidic residues" evidence="13">
    <location>
        <begin position="511"/>
        <end position="547"/>
    </location>
</feature>
<evidence type="ECO:0000256" key="6">
    <source>
        <dbReference type="ARBA" id="ARBA00022664"/>
    </source>
</evidence>
<keyword evidence="5" id="KW-0963">Cytoplasm</keyword>